<reference evidence="3 4" key="1">
    <citation type="journal article" date="2010" name="Cell Res.">
        <title>Complete genome sequence of the rifamycin SV-producing Amycolatopsis mediterranei U32 revealed its genetic characteristics in phylogeny and metabolism.</title>
        <authorList>
            <person name="Zhao W."/>
            <person name="Zhong Y."/>
            <person name="Yuan H."/>
            <person name="Wang J."/>
            <person name="Zheng H."/>
            <person name="Wang Y."/>
            <person name="Cen X."/>
            <person name="Xu F."/>
            <person name="Bai J."/>
            <person name="Han X."/>
            <person name="Lu G."/>
            <person name="Zhu Y."/>
            <person name="Shao Z."/>
            <person name="Yan H."/>
            <person name="Li C."/>
            <person name="Peng N."/>
            <person name="Zhang Z."/>
            <person name="Zhang Y."/>
            <person name="Lin W."/>
            <person name="Fan Y."/>
            <person name="Qin Z."/>
            <person name="Hu Y."/>
            <person name="Zhu B."/>
            <person name="Wang S."/>
            <person name="Ding X."/>
            <person name="Zhao G.P."/>
        </authorList>
    </citation>
    <scope>NUCLEOTIDE SEQUENCE [LARGE SCALE GENOMIC DNA]</scope>
    <source>
        <strain evidence="4">U-32</strain>
    </source>
</reference>
<dbReference type="SUPFAM" id="SSF109854">
    <property type="entry name" value="DinB/YfiT-like putative metalloenzymes"/>
    <property type="match status" value="1"/>
</dbReference>
<dbReference type="AlphaFoldDB" id="A0A0H3D565"/>
<protein>
    <recommendedName>
        <fullName evidence="5">Wyosine base formation</fullName>
    </recommendedName>
</protein>
<gene>
    <name evidence="3" type="ordered locus">AMED_2884</name>
</gene>
<dbReference type="eggNOG" id="ENOG502Z7S3">
    <property type="taxonomic scope" value="Bacteria"/>
</dbReference>
<accession>A0A0H3D565</accession>
<organism evidence="3 4">
    <name type="scientific">Amycolatopsis mediterranei (strain U-32)</name>
    <dbReference type="NCBI Taxonomy" id="749927"/>
    <lineage>
        <taxon>Bacteria</taxon>
        <taxon>Bacillati</taxon>
        <taxon>Actinomycetota</taxon>
        <taxon>Actinomycetes</taxon>
        <taxon>Pseudonocardiales</taxon>
        <taxon>Pseudonocardiaceae</taxon>
        <taxon>Amycolatopsis</taxon>
    </lineage>
</organism>
<dbReference type="InterPro" id="IPR017518">
    <property type="entry name" value="CHP03084"/>
</dbReference>
<dbReference type="PATRIC" id="fig|749927.5.peg.2978"/>
<feature type="domain" description="tRNA wybutosine-synthesis" evidence="1">
    <location>
        <begin position="184"/>
        <end position="234"/>
    </location>
</feature>
<evidence type="ECO:0008006" key="5">
    <source>
        <dbReference type="Google" id="ProtNLM"/>
    </source>
</evidence>
<evidence type="ECO:0000259" key="1">
    <source>
        <dbReference type="Pfam" id="PF08608"/>
    </source>
</evidence>
<feature type="domain" description="Mycothiol-dependent maleylpyruvate isomerase metal-binding" evidence="2">
    <location>
        <begin position="11"/>
        <end position="146"/>
    </location>
</feature>
<name>A0A0H3D565_AMYMU</name>
<dbReference type="Pfam" id="PF08608">
    <property type="entry name" value="Wyosine_form"/>
    <property type="match status" value="1"/>
</dbReference>
<dbReference type="Pfam" id="PF11716">
    <property type="entry name" value="MDMPI_N"/>
    <property type="match status" value="1"/>
</dbReference>
<dbReference type="Gene3D" id="1.20.120.450">
    <property type="entry name" value="dinb family like domain"/>
    <property type="match status" value="1"/>
</dbReference>
<dbReference type="NCBIfam" id="TIGR03084">
    <property type="entry name" value="TIGR03084 family metal-binding protein"/>
    <property type="match status" value="1"/>
</dbReference>
<evidence type="ECO:0000313" key="3">
    <source>
        <dbReference type="EMBL" id="ADJ44678.1"/>
    </source>
</evidence>
<dbReference type="NCBIfam" id="TIGR03083">
    <property type="entry name" value="maleylpyruvate isomerase family mycothiol-dependent enzyme"/>
    <property type="match status" value="1"/>
</dbReference>
<dbReference type="GO" id="GO:0046872">
    <property type="term" value="F:metal ion binding"/>
    <property type="evidence" value="ECO:0007669"/>
    <property type="project" value="InterPro"/>
</dbReference>
<evidence type="ECO:0000313" key="4">
    <source>
        <dbReference type="Proteomes" id="UP000000328"/>
    </source>
</evidence>
<evidence type="ECO:0000259" key="2">
    <source>
        <dbReference type="Pfam" id="PF11716"/>
    </source>
</evidence>
<dbReference type="InterPro" id="IPR017517">
    <property type="entry name" value="Maleyloyr_isom"/>
</dbReference>
<dbReference type="EMBL" id="CP002000">
    <property type="protein sequence ID" value="ADJ44678.1"/>
    <property type="molecule type" value="Genomic_DNA"/>
</dbReference>
<dbReference type="RefSeq" id="WP_013224750.1">
    <property type="nucleotide sequence ID" value="NC_014318.1"/>
</dbReference>
<dbReference type="KEGG" id="amd:AMED_2884"/>
<dbReference type="HOGENOM" id="CLU_067335_0_0_11"/>
<dbReference type="InterPro" id="IPR013917">
    <property type="entry name" value="tRNA_wybutosine-synth"/>
</dbReference>
<dbReference type="InterPro" id="IPR034660">
    <property type="entry name" value="DinB/YfiT-like"/>
</dbReference>
<dbReference type="Proteomes" id="UP000000328">
    <property type="component" value="Chromosome"/>
</dbReference>
<sequence length="263" mass="28424">MADLGVILGDLDAETRTIDDVVANLPAADWARPTPAEGWTIAHQIAHLAWTDRKALIAAAHPEDWQAEVEELLKAGETYVDDGAAAGAQRPPREILDGWREGRALLAEALAAVPEGQKLPWYGPPMSAASMASARMMETWAHGQDVFDALGLTREPTARLWHIARFGTRTRDFAYKLHSLAPPPEEFRVELTAPDGATWAFGPEDAEQKLTGTALGFCLVVTQRRHPADTDLAAHGADVEEWLGIAQAFAGPPGDGRKPGQFA</sequence>
<dbReference type="InterPro" id="IPR024344">
    <property type="entry name" value="MDMPI_metal-binding"/>
</dbReference>
<dbReference type="OrthoDB" id="113180at2"/>
<proteinExistence type="predicted"/>
<dbReference type="GeneID" id="92870658"/>